<dbReference type="Gene3D" id="3.90.226.10">
    <property type="entry name" value="2-enoyl-CoA Hydratase, Chain A, domain 1"/>
    <property type="match status" value="1"/>
</dbReference>
<dbReference type="InterPro" id="IPR026870">
    <property type="entry name" value="Zinc_ribbon_dom"/>
</dbReference>
<dbReference type="InterPro" id="IPR029045">
    <property type="entry name" value="ClpP/crotonase-like_dom_sf"/>
</dbReference>
<evidence type="ECO:0000259" key="2">
    <source>
        <dbReference type="Pfam" id="PF13240"/>
    </source>
</evidence>
<dbReference type="EMBL" id="CP016634">
    <property type="protein sequence ID" value="ANY88233.1"/>
    <property type="molecule type" value="Genomic_DNA"/>
</dbReference>
<organism evidence="3">
    <name type="scientific">Pseudomonas putida</name>
    <name type="common">Arthrobacter siderocapsulatus</name>
    <dbReference type="NCBI Taxonomy" id="303"/>
    <lineage>
        <taxon>Bacteria</taxon>
        <taxon>Pseudomonadati</taxon>
        <taxon>Pseudomonadota</taxon>
        <taxon>Gammaproteobacteria</taxon>
        <taxon>Pseudomonadales</taxon>
        <taxon>Pseudomonadaceae</taxon>
        <taxon>Pseudomonas</taxon>
    </lineage>
</organism>
<gene>
    <name evidence="3" type="ORF">IEC33019_2689</name>
</gene>
<dbReference type="Pfam" id="PF13240">
    <property type="entry name" value="Zn_Ribbon_1"/>
    <property type="match status" value="1"/>
</dbReference>
<keyword evidence="1" id="KW-0472">Membrane</keyword>
<name>A0A1B2F7U9_PSEPU</name>
<feature type="transmembrane region" description="Helical" evidence="1">
    <location>
        <begin position="104"/>
        <end position="122"/>
    </location>
</feature>
<reference evidence="3" key="1">
    <citation type="submission" date="2016-07" db="EMBL/GenBank/DDBJ databases">
        <title>New class B carbapenemase carried by novel plasmid in Pseudomonas putida enviromental strain in eastern Amazonia.</title>
        <authorList>
            <person name="Souza C.O."/>
            <person name="Lima K.V."/>
            <person name="Brasiliense D.M."/>
            <person name="Perez-Chaparro P.J."/>
            <person name="Mamizuka E.M."/>
            <person name="Lima M.O."/>
            <person name="Lima L.N."/>
            <person name="McCulloch J.A."/>
        </authorList>
    </citation>
    <scope>NUCLEOTIDE SEQUENCE [LARGE SCALE GENOMIC DNA]</scope>
    <source>
        <strain evidence="3">IEC33019</strain>
    </source>
</reference>
<feature type="domain" description="Zinc-ribbon" evidence="2">
    <location>
        <begin position="6"/>
        <end position="27"/>
    </location>
</feature>
<proteinExistence type="predicted"/>
<keyword evidence="1" id="KW-0812">Transmembrane</keyword>
<dbReference type="SUPFAM" id="SSF52096">
    <property type="entry name" value="ClpP/crotonase"/>
    <property type="match status" value="1"/>
</dbReference>
<evidence type="ECO:0000256" key="1">
    <source>
        <dbReference type="SAM" id="Phobius"/>
    </source>
</evidence>
<accession>A0A1B2F7U9</accession>
<evidence type="ECO:0000313" key="3">
    <source>
        <dbReference type="EMBL" id="ANY88233.1"/>
    </source>
</evidence>
<protein>
    <recommendedName>
        <fullName evidence="2">Zinc-ribbon domain-containing protein</fullName>
    </recommendedName>
</protein>
<feature type="transmembrane region" description="Helical" evidence="1">
    <location>
        <begin position="64"/>
        <end position="84"/>
    </location>
</feature>
<keyword evidence="1" id="KW-1133">Transmembrane helix</keyword>
<dbReference type="RefSeq" id="WP_070093344.1">
    <property type="nucleotide sequence ID" value="NZ_CP016634.1"/>
</dbReference>
<feature type="transmembrane region" description="Helical" evidence="1">
    <location>
        <begin position="134"/>
        <end position="156"/>
    </location>
</feature>
<dbReference type="AlphaFoldDB" id="A0A1B2F7U9"/>
<sequence length="564" mass="61480">MNETLYCTQCGATNTVEANFCLKCGQAIAKHYTGAATLQGAQPRPSQSSSFITKHWRGEYSLGVSYWLFGFLLTLLIIGLSLAIDPISDAIRLGTQGHGVLIVGYYLGILAVSVWQFVGVFRSASAHVSRGGKAFWAILAKVLVCLGAIQMAISVITDGVPILREGVDMIRGTDNIPPYALRLMRNDTELEVAGGLPIGTTDAVRDLLDASPKVRVIHLNNTGGRIYEANKLADLIAQRQLITYTRTSCSSACALAFLAGRERYIGEKGQIGFHSASVHGATGSDDLDVNASFRTALSRVGASPEFITRATTTSPTDMWYPDKDTLKQQHIITEQVDSRYFGLSGLTQWRDANQIEQALLKQPVFAALAAHDADNYAQLRKIVVDGVQSGRSTVEIQAGIQALIATSIVPNYLVRAPDHALLRYWRAQVEEMKFFGKTHPAHCLTFLGLDNNTPKIELIHQIPKAQANEDLAALVEVVEQTAKHPVQAKPLSVYEQDFRRVLMSVMAKDRRAVEIVASPEQFTHEPSATCNSMVLLYDTILSLPDTALSAGLLRSMAAEVANPQ</sequence>